<organism evidence="1 2">
    <name type="scientific">Nocardia panacis</name>
    <dbReference type="NCBI Taxonomy" id="2340916"/>
    <lineage>
        <taxon>Bacteria</taxon>
        <taxon>Bacillati</taxon>
        <taxon>Actinomycetota</taxon>
        <taxon>Actinomycetes</taxon>
        <taxon>Mycobacteriales</taxon>
        <taxon>Nocardiaceae</taxon>
        <taxon>Nocardia</taxon>
    </lineage>
</organism>
<proteinExistence type="predicted"/>
<dbReference type="RefSeq" id="WP_120042347.1">
    <property type="nucleotide sequence ID" value="NZ_QZFU01000020.1"/>
</dbReference>
<dbReference type="Proteomes" id="UP000266677">
    <property type="component" value="Unassembled WGS sequence"/>
</dbReference>
<dbReference type="EMBL" id="QZFU01000020">
    <property type="protein sequence ID" value="RJO74181.1"/>
    <property type="molecule type" value="Genomic_DNA"/>
</dbReference>
<protein>
    <submittedName>
        <fullName evidence="1">Uncharacterized protein</fullName>
    </submittedName>
</protein>
<evidence type="ECO:0000313" key="1">
    <source>
        <dbReference type="EMBL" id="RJO74181.1"/>
    </source>
</evidence>
<reference evidence="1 2" key="1">
    <citation type="submission" date="2018-09" db="EMBL/GenBank/DDBJ databases">
        <title>YIM PH21274 draft genome.</title>
        <authorList>
            <person name="Miao C."/>
        </authorList>
    </citation>
    <scope>NUCLEOTIDE SEQUENCE [LARGE SCALE GENOMIC DNA]</scope>
    <source>
        <strain evidence="1 2">YIM PH 21724</strain>
    </source>
</reference>
<keyword evidence="2" id="KW-1185">Reference proteome</keyword>
<sequence length="116" mass="12170">MSFDAWPEILSGIGGAGVGGLVSGVFGRRKAKADEAAVLSSVAVGLVQPLHNELTDLRGELDTVRAELDAHKRATDAREAVRRAAMAAHAEWDTTMANRLRAAGFDVPEPPPLAAV</sequence>
<name>A0A3A4KW55_9NOCA</name>
<dbReference type="AlphaFoldDB" id="A0A3A4KW55"/>
<accession>A0A3A4KW55</accession>
<evidence type="ECO:0000313" key="2">
    <source>
        <dbReference type="Proteomes" id="UP000266677"/>
    </source>
</evidence>
<gene>
    <name evidence="1" type="ORF">D5S18_18685</name>
</gene>
<comment type="caution">
    <text evidence="1">The sequence shown here is derived from an EMBL/GenBank/DDBJ whole genome shotgun (WGS) entry which is preliminary data.</text>
</comment>